<evidence type="ECO:0000313" key="3">
    <source>
        <dbReference type="Proteomes" id="UP000292036"/>
    </source>
</evidence>
<feature type="transmembrane region" description="Helical" evidence="1">
    <location>
        <begin position="115"/>
        <end position="133"/>
    </location>
</feature>
<reference evidence="2 3" key="1">
    <citation type="submission" date="2019-02" db="EMBL/GenBank/DDBJ databases">
        <title>The genomic architecture of introgression among sibling species of bacteria.</title>
        <authorList>
            <person name="Cavassim M.I.A."/>
            <person name="Moeskjaer S."/>
            <person name="Moslemi C."/>
            <person name="Fields B."/>
            <person name="Bachmann A."/>
            <person name="Vilhjalmsson B."/>
            <person name="Schierup M.H."/>
            <person name="Young J.P.W."/>
            <person name="Andersen S.U."/>
        </authorList>
    </citation>
    <scope>NUCLEOTIDE SEQUENCE [LARGE SCALE GENOMIC DNA]</scope>
    <source>
        <strain evidence="2 3">SM151B</strain>
        <plasmid evidence="2">pSM151B_Rh01</plasmid>
    </source>
</reference>
<protein>
    <submittedName>
        <fullName evidence="2">DUF2177 family protein</fullName>
    </submittedName>
</protein>
<dbReference type="EMBL" id="SIPS01000002">
    <property type="protein sequence ID" value="TAW24764.1"/>
    <property type="molecule type" value="Genomic_DNA"/>
</dbReference>
<sequence>MRKNVKTYIVAYLATLIIFVAIDFVWLGSMADRLYRPTLGEMLAPEFRLAPAVAFYLTYAAGLTFLAVRTGLMSGSVVTAALYGAAVGFTAYATYDLTNQSTLKNWSTTLTMADLLWGSALSAVSAGAAFWITQRVVGTLDKMS</sequence>
<name>A0ABD7PJ20_RHILE</name>
<keyword evidence="1" id="KW-1133">Transmembrane helix</keyword>
<feature type="transmembrane region" description="Helical" evidence="1">
    <location>
        <begin position="49"/>
        <end position="68"/>
    </location>
</feature>
<geneLocation type="plasmid" evidence="2">
    <name>pSM151B_Rh01</name>
</geneLocation>
<dbReference type="InterPro" id="IPR018687">
    <property type="entry name" value="DUF2177_membr"/>
</dbReference>
<dbReference type="Proteomes" id="UP000292036">
    <property type="component" value="Unassembled WGS sequence"/>
</dbReference>
<keyword evidence="2" id="KW-0614">Plasmid</keyword>
<evidence type="ECO:0000313" key="2">
    <source>
        <dbReference type="EMBL" id="TAW24764.1"/>
    </source>
</evidence>
<comment type="caution">
    <text evidence="2">The sequence shown here is derived from an EMBL/GenBank/DDBJ whole genome shotgun (WGS) entry which is preliminary data.</text>
</comment>
<accession>A0ABD7PJ20</accession>
<keyword evidence="1" id="KW-0472">Membrane</keyword>
<dbReference type="Pfam" id="PF09945">
    <property type="entry name" value="DUF2177"/>
    <property type="match status" value="1"/>
</dbReference>
<feature type="transmembrane region" description="Helical" evidence="1">
    <location>
        <begin position="7"/>
        <end position="29"/>
    </location>
</feature>
<organism evidence="2 3">
    <name type="scientific">Rhizobium leguminosarum</name>
    <dbReference type="NCBI Taxonomy" id="384"/>
    <lineage>
        <taxon>Bacteria</taxon>
        <taxon>Pseudomonadati</taxon>
        <taxon>Pseudomonadota</taxon>
        <taxon>Alphaproteobacteria</taxon>
        <taxon>Hyphomicrobiales</taxon>
        <taxon>Rhizobiaceae</taxon>
        <taxon>Rhizobium/Agrobacterium group</taxon>
        <taxon>Rhizobium</taxon>
    </lineage>
</organism>
<evidence type="ECO:0000256" key="1">
    <source>
        <dbReference type="SAM" id="Phobius"/>
    </source>
</evidence>
<dbReference type="AlphaFoldDB" id="A0ABD7PJ20"/>
<feature type="transmembrane region" description="Helical" evidence="1">
    <location>
        <begin position="75"/>
        <end position="95"/>
    </location>
</feature>
<keyword evidence="1" id="KW-0812">Transmembrane</keyword>
<proteinExistence type="predicted"/>
<gene>
    <name evidence="2" type="ORF">ELI19_24920</name>
</gene>